<comment type="caution">
    <text evidence="2">The sequence shown here is derived from an EMBL/GenBank/DDBJ whole genome shotgun (WGS) entry which is preliminary data.</text>
</comment>
<evidence type="ECO:0000259" key="1">
    <source>
        <dbReference type="PROSITE" id="PS51186"/>
    </source>
</evidence>
<accession>A0ABS6SKS1</accession>
<dbReference type="PANTHER" id="PTHR43792">
    <property type="entry name" value="GNAT FAMILY, PUTATIVE (AFU_ORTHOLOGUE AFUA_3G00765)-RELATED-RELATED"/>
    <property type="match status" value="1"/>
</dbReference>
<protein>
    <submittedName>
        <fullName evidence="2">GNAT family N-acetyltransferase</fullName>
    </submittedName>
</protein>
<reference evidence="2 3" key="1">
    <citation type="submission" date="2021-04" db="EMBL/GenBank/DDBJ databases">
        <authorList>
            <person name="Pira H."/>
            <person name="Risdian C."/>
            <person name="Wink J."/>
        </authorList>
    </citation>
    <scope>NUCLEOTIDE SEQUENCE [LARGE SCALE GENOMIC DNA]</scope>
    <source>
        <strain evidence="2 3">WH131</strain>
    </source>
</reference>
<organism evidence="2 3">
    <name type="scientific">Erythrobacter ani</name>
    <dbReference type="NCBI Taxonomy" id="2827235"/>
    <lineage>
        <taxon>Bacteria</taxon>
        <taxon>Pseudomonadati</taxon>
        <taxon>Pseudomonadota</taxon>
        <taxon>Alphaproteobacteria</taxon>
        <taxon>Sphingomonadales</taxon>
        <taxon>Erythrobacteraceae</taxon>
        <taxon>Erythrobacter/Porphyrobacter group</taxon>
        <taxon>Erythrobacter</taxon>
    </lineage>
</organism>
<proteinExistence type="predicted"/>
<sequence length="185" mass="21438">MVRKFLQTERLILRTWREEDRSPFTAMNADPQVMEFFPSELTREQSYALTDRIIAHFDKHGFGLFAVETKADCAFIGFTGLQVCGPGLPIEGEVEIGWRLARDEWRKGYAHEAAEACVEWFWRNTERQRLVSFTSANNTPSQNLMRKLGFTHRPELDFDHPAIARDNPQCHQFVFTLAREGVTDV</sequence>
<dbReference type="PANTHER" id="PTHR43792:SF1">
    <property type="entry name" value="N-ACETYLTRANSFERASE DOMAIN-CONTAINING PROTEIN"/>
    <property type="match status" value="1"/>
</dbReference>
<evidence type="ECO:0000313" key="2">
    <source>
        <dbReference type="EMBL" id="MBV7265616.1"/>
    </source>
</evidence>
<dbReference type="EMBL" id="JAGSPB010000001">
    <property type="protein sequence ID" value="MBV7265616.1"/>
    <property type="molecule type" value="Genomic_DNA"/>
</dbReference>
<keyword evidence="3" id="KW-1185">Reference proteome</keyword>
<evidence type="ECO:0000313" key="3">
    <source>
        <dbReference type="Proteomes" id="UP000699975"/>
    </source>
</evidence>
<dbReference type="PROSITE" id="PS51186">
    <property type="entry name" value="GNAT"/>
    <property type="match status" value="1"/>
</dbReference>
<gene>
    <name evidence="2" type="ORF">KCG45_05445</name>
</gene>
<dbReference type="InterPro" id="IPR000182">
    <property type="entry name" value="GNAT_dom"/>
</dbReference>
<dbReference type="Proteomes" id="UP000699975">
    <property type="component" value="Unassembled WGS sequence"/>
</dbReference>
<feature type="domain" description="N-acetyltransferase" evidence="1">
    <location>
        <begin position="11"/>
        <end position="168"/>
    </location>
</feature>
<name>A0ABS6SKS1_9SPHN</name>
<dbReference type="InterPro" id="IPR051531">
    <property type="entry name" value="N-acetyltransferase"/>
</dbReference>
<dbReference type="RefSeq" id="WP_218316050.1">
    <property type="nucleotide sequence ID" value="NZ_JAGSPB010000001.1"/>
</dbReference>
<dbReference type="Pfam" id="PF13302">
    <property type="entry name" value="Acetyltransf_3"/>
    <property type="match status" value="1"/>
</dbReference>